<accession>A0A0J8B123</accession>
<proteinExistence type="predicted"/>
<reference evidence="2 3" key="1">
    <citation type="journal article" date="2014" name="Nature">
        <title>The genome of the recently domesticated crop plant sugar beet (Beta vulgaris).</title>
        <authorList>
            <person name="Dohm J.C."/>
            <person name="Minoche A.E."/>
            <person name="Holtgrawe D."/>
            <person name="Capella-Gutierrez S."/>
            <person name="Zakrzewski F."/>
            <person name="Tafer H."/>
            <person name="Rupp O."/>
            <person name="Sorensen T.R."/>
            <person name="Stracke R."/>
            <person name="Reinhardt R."/>
            <person name="Goesmann A."/>
            <person name="Kraft T."/>
            <person name="Schulz B."/>
            <person name="Stadler P.F."/>
            <person name="Schmidt T."/>
            <person name="Gabaldon T."/>
            <person name="Lehrach H."/>
            <person name="Weisshaar B."/>
            <person name="Himmelbauer H."/>
        </authorList>
    </citation>
    <scope>NUCLEOTIDE SEQUENCE [LARGE SCALE GENOMIC DNA]</scope>
    <source>
        <tissue evidence="2">Taproot</tissue>
    </source>
</reference>
<keyword evidence="3" id="KW-1185">Reference proteome</keyword>
<evidence type="ECO:0000313" key="2">
    <source>
        <dbReference type="EMBL" id="KMS93587.1"/>
    </source>
</evidence>
<name>A0A0J8B123_BETVV</name>
<keyword evidence="1" id="KW-0175">Coiled coil</keyword>
<dbReference type="Gene3D" id="1.10.287.1490">
    <property type="match status" value="1"/>
</dbReference>
<organism evidence="2 3">
    <name type="scientific">Beta vulgaris subsp. vulgaris</name>
    <name type="common">Beet</name>
    <dbReference type="NCBI Taxonomy" id="3555"/>
    <lineage>
        <taxon>Eukaryota</taxon>
        <taxon>Viridiplantae</taxon>
        <taxon>Streptophyta</taxon>
        <taxon>Embryophyta</taxon>
        <taxon>Tracheophyta</taxon>
        <taxon>Spermatophyta</taxon>
        <taxon>Magnoliopsida</taxon>
        <taxon>eudicotyledons</taxon>
        <taxon>Gunneridae</taxon>
        <taxon>Pentapetalae</taxon>
        <taxon>Caryophyllales</taxon>
        <taxon>Chenopodiaceae</taxon>
        <taxon>Betoideae</taxon>
        <taxon>Beta</taxon>
    </lineage>
</organism>
<dbReference type="Gramene" id="KMS93587">
    <property type="protein sequence ID" value="KMS93587"/>
    <property type="gene ID" value="BVRB_029970"/>
</dbReference>
<feature type="coiled-coil region" evidence="1">
    <location>
        <begin position="57"/>
        <end position="84"/>
    </location>
</feature>
<evidence type="ECO:0000256" key="1">
    <source>
        <dbReference type="SAM" id="Coils"/>
    </source>
</evidence>
<sequence length="154" mass="17603">MDLEVKLSQVSSMERELRGLVNELTAKEPNAAQTELQRTKDQLQSLLLEGEQWSKRQMKLEGVLKTLRKEMKAKESEISGLRTDAVTTAQTIQTLTDKCHTQAETEKGLLERIASLTGQFNELKAELERLMRESVLQDKEPLNRLPLLSDWKPN</sequence>
<evidence type="ECO:0000313" key="3">
    <source>
        <dbReference type="Proteomes" id="UP000035740"/>
    </source>
</evidence>
<dbReference type="EMBL" id="KQ101039">
    <property type="protein sequence ID" value="KMS93587.1"/>
    <property type="molecule type" value="Genomic_DNA"/>
</dbReference>
<gene>
    <name evidence="2" type="ORF">BVRB_029970</name>
</gene>
<protein>
    <submittedName>
        <fullName evidence="2">Uncharacterized protein</fullName>
    </submittedName>
</protein>
<dbReference type="AlphaFoldDB" id="A0A0J8B123"/>
<dbReference type="Proteomes" id="UP000035740">
    <property type="component" value="Unassembled WGS sequence"/>
</dbReference>
<feature type="coiled-coil region" evidence="1">
    <location>
        <begin position="113"/>
        <end position="140"/>
    </location>
</feature>
<dbReference type="KEGG" id="bvg:104885881"/>